<dbReference type="RefSeq" id="WP_341402764.1">
    <property type="nucleotide sequence ID" value="NZ_JBBUKT010000001.1"/>
</dbReference>
<organism evidence="1 2">
    <name type="scientific">Luteolibacter soli</name>
    <dbReference type="NCBI Taxonomy" id="3135280"/>
    <lineage>
        <taxon>Bacteria</taxon>
        <taxon>Pseudomonadati</taxon>
        <taxon>Verrucomicrobiota</taxon>
        <taxon>Verrucomicrobiia</taxon>
        <taxon>Verrucomicrobiales</taxon>
        <taxon>Verrucomicrobiaceae</taxon>
        <taxon>Luteolibacter</taxon>
    </lineage>
</organism>
<comment type="caution">
    <text evidence="1">The sequence shown here is derived from an EMBL/GenBank/DDBJ whole genome shotgun (WGS) entry which is preliminary data.</text>
</comment>
<evidence type="ECO:0008006" key="3">
    <source>
        <dbReference type="Google" id="ProtNLM"/>
    </source>
</evidence>
<name>A0ABU9ANT4_9BACT</name>
<dbReference type="EMBL" id="JBBUKT010000001">
    <property type="protein sequence ID" value="MEK7949347.1"/>
    <property type="molecule type" value="Genomic_DNA"/>
</dbReference>
<protein>
    <recommendedName>
        <fullName evidence="3">DUF904 domain-containing protein</fullName>
    </recommendedName>
</protein>
<keyword evidence="2" id="KW-1185">Reference proteome</keyword>
<reference evidence="1 2" key="1">
    <citation type="submission" date="2024-04" db="EMBL/GenBank/DDBJ databases">
        <title>Luteolibacter sp. isolated from soil.</title>
        <authorList>
            <person name="An J."/>
        </authorList>
    </citation>
    <scope>NUCLEOTIDE SEQUENCE [LARGE SCALE GENOMIC DNA]</scope>
    <source>
        <strain evidence="1 2">Y139</strain>
    </source>
</reference>
<evidence type="ECO:0000313" key="1">
    <source>
        <dbReference type="EMBL" id="MEK7949347.1"/>
    </source>
</evidence>
<accession>A0ABU9ANT4</accession>
<dbReference type="Proteomes" id="UP001371305">
    <property type="component" value="Unassembled WGS sequence"/>
</dbReference>
<sequence length="60" mass="6528">MNSPGDDEPLFEALSKELATLTDADRIRIQEILALTTSAIASLERRVASLEERGRVDADG</sequence>
<evidence type="ECO:0000313" key="2">
    <source>
        <dbReference type="Proteomes" id="UP001371305"/>
    </source>
</evidence>
<gene>
    <name evidence="1" type="ORF">WKV53_02505</name>
</gene>
<proteinExistence type="predicted"/>